<dbReference type="AlphaFoldDB" id="A0A8B8C6V9"/>
<dbReference type="InterPro" id="IPR000387">
    <property type="entry name" value="Tyr_Pase_dom"/>
</dbReference>
<dbReference type="OrthoDB" id="6407541at2759"/>
<name>A0A8B8C6V9_CRAVI</name>
<dbReference type="InterPro" id="IPR029021">
    <property type="entry name" value="Prot-tyrosine_phosphatase-like"/>
</dbReference>
<gene>
    <name evidence="4" type="primary">LOC111116635</name>
</gene>
<dbReference type="Pfam" id="PF00102">
    <property type="entry name" value="Y_phosphatase"/>
    <property type="match status" value="1"/>
</dbReference>
<sequence length="119" mass="13682">MRIHSTQNWHQVTVYQITSWGLMETLPPDTCALLDVIKIIQLDKSCGSNTDFVVLSRDGATGCGVFCAVYNALQQLQQDEEVDMFTIVRQLQSRRPEMISELSEYFYCYQTVKKFVEGM</sequence>
<evidence type="ECO:0000313" key="3">
    <source>
        <dbReference type="Proteomes" id="UP000694844"/>
    </source>
</evidence>
<dbReference type="InterPro" id="IPR000242">
    <property type="entry name" value="PTP_cat"/>
</dbReference>
<dbReference type="GO" id="GO:0004725">
    <property type="term" value="F:protein tyrosine phosphatase activity"/>
    <property type="evidence" value="ECO:0007669"/>
    <property type="project" value="InterPro"/>
</dbReference>
<dbReference type="SUPFAM" id="SSF52799">
    <property type="entry name" value="(Phosphotyrosine protein) phosphatases II"/>
    <property type="match status" value="1"/>
</dbReference>
<evidence type="ECO:0000259" key="2">
    <source>
        <dbReference type="PROSITE" id="PS50056"/>
    </source>
</evidence>
<dbReference type="KEGG" id="cvn:111116635"/>
<evidence type="ECO:0000313" key="4">
    <source>
        <dbReference type="RefSeq" id="XP_022311345.1"/>
    </source>
</evidence>
<dbReference type="Gene3D" id="3.90.190.10">
    <property type="entry name" value="Protein tyrosine phosphatase superfamily"/>
    <property type="match status" value="1"/>
</dbReference>
<dbReference type="InterPro" id="IPR050348">
    <property type="entry name" value="Protein-Tyr_Phosphatase"/>
</dbReference>
<dbReference type="PANTHER" id="PTHR19134:SF449">
    <property type="entry name" value="TYROSINE-PROTEIN PHOSPHATASE 1"/>
    <property type="match status" value="1"/>
</dbReference>
<dbReference type="InterPro" id="IPR003595">
    <property type="entry name" value="Tyr_Pase_cat"/>
</dbReference>
<dbReference type="GeneID" id="111116635"/>
<dbReference type="PROSITE" id="PS50055">
    <property type="entry name" value="TYR_PHOSPHATASE_PTP"/>
    <property type="match status" value="1"/>
</dbReference>
<dbReference type="PANTHER" id="PTHR19134">
    <property type="entry name" value="RECEPTOR-TYPE TYROSINE-PROTEIN PHOSPHATASE"/>
    <property type="match status" value="1"/>
</dbReference>
<evidence type="ECO:0000259" key="1">
    <source>
        <dbReference type="PROSITE" id="PS50055"/>
    </source>
</evidence>
<dbReference type="PROSITE" id="PS50056">
    <property type="entry name" value="TYR_PHOSPHATASE_2"/>
    <property type="match status" value="1"/>
</dbReference>
<dbReference type="RefSeq" id="XP_022311345.1">
    <property type="nucleotide sequence ID" value="XM_022455637.1"/>
</dbReference>
<proteinExistence type="predicted"/>
<organism evidence="3 4">
    <name type="scientific">Crassostrea virginica</name>
    <name type="common">Eastern oyster</name>
    <dbReference type="NCBI Taxonomy" id="6565"/>
    <lineage>
        <taxon>Eukaryota</taxon>
        <taxon>Metazoa</taxon>
        <taxon>Spiralia</taxon>
        <taxon>Lophotrochozoa</taxon>
        <taxon>Mollusca</taxon>
        <taxon>Bivalvia</taxon>
        <taxon>Autobranchia</taxon>
        <taxon>Pteriomorphia</taxon>
        <taxon>Ostreida</taxon>
        <taxon>Ostreoidea</taxon>
        <taxon>Ostreidae</taxon>
        <taxon>Crassostrea</taxon>
    </lineage>
</organism>
<keyword evidence="3" id="KW-1185">Reference proteome</keyword>
<dbReference type="Proteomes" id="UP000694844">
    <property type="component" value="Chromosome 10"/>
</dbReference>
<feature type="domain" description="Tyrosine specific protein phosphatases" evidence="2">
    <location>
        <begin position="31"/>
        <end position="106"/>
    </location>
</feature>
<feature type="domain" description="Tyrosine-protein phosphatase" evidence="1">
    <location>
        <begin position="1"/>
        <end position="115"/>
    </location>
</feature>
<protein>
    <submittedName>
        <fullName evidence="4">Receptor-type tyrosine-protein phosphatase-like</fullName>
    </submittedName>
</protein>
<accession>A0A8B8C6V9</accession>
<reference evidence="4" key="1">
    <citation type="submission" date="2025-08" db="UniProtKB">
        <authorList>
            <consortium name="RefSeq"/>
        </authorList>
    </citation>
    <scope>IDENTIFICATION</scope>
    <source>
        <tissue evidence="4">Whole sample</tissue>
    </source>
</reference>
<dbReference type="SMART" id="SM00404">
    <property type="entry name" value="PTPc_motif"/>
    <property type="match status" value="1"/>
</dbReference>